<dbReference type="PROSITE" id="PS01279">
    <property type="entry name" value="PCMT"/>
    <property type="match status" value="1"/>
</dbReference>
<dbReference type="Proteomes" id="UP000295724">
    <property type="component" value="Unassembled WGS sequence"/>
</dbReference>
<evidence type="ECO:0000256" key="1">
    <source>
        <dbReference type="ARBA" id="ARBA00004496"/>
    </source>
</evidence>
<dbReference type="CDD" id="cd02440">
    <property type="entry name" value="AdoMet_MTases"/>
    <property type="match status" value="1"/>
</dbReference>
<dbReference type="InterPro" id="IPR029063">
    <property type="entry name" value="SAM-dependent_MTases_sf"/>
</dbReference>
<dbReference type="PANTHER" id="PTHR11579:SF0">
    <property type="entry name" value="PROTEIN-L-ISOASPARTATE(D-ASPARTATE) O-METHYLTRANSFERASE"/>
    <property type="match status" value="1"/>
</dbReference>
<dbReference type="FunFam" id="3.40.50.150:FF:000010">
    <property type="entry name" value="Protein-L-isoaspartate O-methyltransferase"/>
    <property type="match status" value="1"/>
</dbReference>
<dbReference type="EC" id="2.1.1.77" evidence="7"/>
<dbReference type="PANTHER" id="PTHR11579">
    <property type="entry name" value="PROTEIN-L-ISOASPARTATE O-METHYLTRANSFERASE"/>
    <property type="match status" value="1"/>
</dbReference>
<evidence type="ECO:0000256" key="4">
    <source>
        <dbReference type="ARBA" id="ARBA00022603"/>
    </source>
</evidence>
<comment type="subcellular location">
    <subcellularLocation>
        <location evidence="1 7">Cytoplasm</location>
    </subcellularLocation>
</comment>
<dbReference type="SUPFAM" id="SSF53335">
    <property type="entry name" value="S-adenosyl-L-methionine-dependent methyltransferases"/>
    <property type="match status" value="1"/>
</dbReference>
<dbReference type="InterPro" id="IPR000682">
    <property type="entry name" value="PCMT"/>
</dbReference>
<name>A0A4R6XXV2_9GAMM</name>
<keyword evidence="9" id="KW-1185">Reference proteome</keyword>
<dbReference type="AlphaFoldDB" id="A0A4R6XXV2"/>
<evidence type="ECO:0000256" key="7">
    <source>
        <dbReference type="HAMAP-Rule" id="MF_00090"/>
    </source>
</evidence>
<keyword evidence="6 7" id="KW-0949">S-adenosyl-L-methionine</keyword>
<gene>
    <name evidence="7" type="primary">pcm</name>
    <name evidence="8" type="ORF">C8D91_1024</name>
</gene>
<evidence type="ECO:0000256" key="6">
    <source>
        <dbReference type="ARBA" id="ARBA00022691"/>
    </source>
</evidence>
<keyword evidence="3 7" id="KW-0963">Cytoplasm</keyword>
<keyword evidence="5 7" id="KW-0808">Transferase</keyword>
<protein>
    <recommendedName>
        <fullName evidence="7">Protein-L-isoaspartate O-methyltransferase</fullName>
        <ecNumber evidence="7">2.1.1.77</ecNumber>
    </recommendedName>
    <alternativeName>
        <fullName evidence="7">L-isoaspartyl protein carboxyl methyltransferase</fullName>
    </alternativeName>
    <alternativeName>
        <fullName evidence="7">Protein L-isoaspartyl methyltransferase</fullName>
    </alternativeName>
    <alternativeName>
        <fullName evidence="7">Protein-beta-aspartate methyltransferase</fullName>
        <shortName evidence="7">PIMT</shortName>
    </alternativeName>
</protein>
<dbReference type="OrthoDB" id="9810066at2"/>
<dbReference type="HAMAP" id="MF_00090">
    <property type="entry name" value="PIMT"/>
    <property type="match status" value="1"/>
</dbReference>
<comment type="catalytic activity">
    <reaction evidence="7">
        <text>[protein]-L-isoaspartate + S-adenosyl-L-methionine = [protein]-L-isoaspartate alpha-methyl ester + S-adenosyl-L-homocysteine</text>
        <dbReference type="Rhea" id="RHEA:12705"/>
        <dbReference type="Rhea" id="RHEA-COMP:12143"/>
        <dbReference type="Rhea" id="RHEA-COMP:12144"/>
        <dbReference type="ChEBI" id="CHEBI:57856"/>
        <dbReference type="ChEBI" id="CHEBI:59789"/>
        <dbReference type="ChEBI" id="CHEBI:90596"/>
        <dbReference type="ChEBI" id="CHEBI:90598"/>
        <dbReference type="EC" id="2.1.1.77"/>
    </reaction>
</comment>
<proteinExistence type="inferred from homology"/>
<feature type="active site" evidence="7">
    <location>
        <position position="72"/>
    </location>
</feature>
<dbReference type="RefSeq" id="WP_099019170.1">
    <property type="nucleotide sequence ID" value="NZ_NIHB01000002.1"/>
</dbReference>
<sequence>MGEEHMNSLGIGMTSQRTRQRMIDRLRDRGVGDERVLMAMAQIPRHLFVDEALAHRAYEDDALPIKFGQTISQPYVVARMTEEVIKHHHPAKVLELGTGSGYQAAVLGQLIDQVFSIERIDKLTRIARRRFIKLGYQNIRCKTGDGFAGWPSEALFDVIICTAAPEKVPYSLLDQLEVGGKMILPVGDNKKQKLVAIVKEENGYHEEILGDVFFVPLLEGVVR</sequence>
<dbReference type="EMBL" id="SNZB01000002">
    <property type="protein sequence ID" value="TDR22533.1"/>
    <property type="molecule type" value="Genomic_DNA"/>
</dbReference>
<accession>A0A4R6XXV2</accession>
<dbReference type="GO" id="GO:0032259">
    <property type="term" value="P:methylation"/>
    <property type="evidence" value="ECO:0007669"/>
    <property type="project" value="UniProtKB-KW"/>
</dbReference>
<evidence type="ECO:0000313" key="9">
    <source>
        <dbReference type="Proteomes" id="UP000295724"/>
    </source>
</evidence>
<comment type="caution">
    <text evidence="8">The sequence shown here is derived from an EMBL/GenBank/DDBJ whole genome shotgun (WGS) entry which is preliminary data.</text>
</comment>
<dbReference type="NCBIfam" id="TIGR00080">
    <property type="entry name" value="pimt"/>
    <property type="match status" value="1"/>
</dbReference>
<reference evidence="8 9" key="1">
    <citation type="submission" date="2019-03" db="EMBL/GenBank/DDBJ databases">
        <title>Genomic Encyclopedia of Type Strains, Phase IV (KMG-IV): sequencing the most valuable type-strain genomes for metagenomic binning, comparative biology and taxonomic classification.</title>
        <authorList>
            <person name="Goeker M."/>
        </authorList>
    </citation>
    <scope>NUCLEOTIDE SEQUENCE [LARGE SCALE GENOMIC DNA]</scope>
    <source>
        <strain evidence="8 9">DSM 25488</strain>
    </source>
</reference>
<organism evidence="8 9">
    <name type="scientific">Marinicella litoralis</name>
    <dbReference type="NCBI Taxonomy" id="644220"/>
    <lineage>
        <taxon>Bacteria</taxon>
        <taxon>Pseudomonadati</taxon>
        <taxon>Pseudomonadota</taxon>
        <taxon>Gammaproteobacteria</taxon>
        <taxon>Lysobacterales</taxon>
        <taxon>Marinicellaceae</taxon>
        <taxon>Marinicella</taxon>
    </lineage>
</organism>
<dbReference type="GO" id="GO:0004719">
    <property type="term" value="F:protein-L-isoaspartate (D-aspartate) O-methyltransferase activity"/>
    <property type="evidence" value="ECO:0007669"/>
    <property type="project" value="UniProtKB-UniRule"/>
</dbReference>
<keyword evidence="4 7" id="KW-0489">Methyltransferase</keyword>
<dbReference type="GO" id="GO:0030091">
    <property type="term" value="P:protein repair"/>
    <property type="evidence" value="ECO:0007669"/>
    <property type="project" value="UniProtKB-UniRule"/>
</dbReference>
<dbReference type="NCBIfam" id="NF001453">
    <property type="entry name" value="PRK00312.1"/>
    <property type="match status" value="1"/>
</dbReference>
<dbReference type="Pfam" id="PF01135">
    <property type="entry name" value="PCMT"/>
    <property type="match status" value="1"/>
</dbReference>
<evidence type="ECO:0000256" key="3">
    <source>
        <dbReference type="ARBA" id="ARBA00022490"/>
    </source>
</evidence>
<dbReference type="Gene3D" id="3.40.50.150">
    <property type="entry name" value="Vaccinia Virus protein VP39"/>
    <property type="match status" value="1"/>
</dbReference>
<comment type="function">
    <text evidence="7">Catalyzes the methyl esterification of L-isoaspartyl residues in peptides and proteins that result from spontaneous decomposition of normal L-aspartyl and L-asparaginyl residues. It plays a role in the repair and/or degradation of damaged proteins.</text>
</comment>
<evidence type="ECO:0000313" key="8">
    <source>
        <dbReference type="EMBL" id="TDR22533.1"/>
    </source>
</evidence>
<dbReference type="GO" id="GO:0005737">
    <property type="term" value="C:cytoplasm"/>
    <property type="evidence" value="ECO:0007669"/>
    <property type="project" value="UniProtKB-SubCell"/>
</dbReference>
<evidence type="ECO:0000256" key="5">
    <source>
        <dbReference type="ARBA" id="ARBA00022679"/>
    </source>
</evidence>
<comment type="similarity">
    <text evidence="2 7">Belongs to the methyltransferase superfamily. L-isoaspartyl/D-aspartyl protein methyltransferase family.</text>
</comment>
<evidence type="ECO:0000256" key="2">
    <source>
        <dbReference type="ARBA" id="ARBA00005369"/>
    </source>
</evidence>